<evidence type="ECO:0000256" key="1">
    <source>
        <dbReference type="SAM" id="MobiDB-lite"/>
    </source>
</evidence>
<name>A0AAJ0G537_9PEZI</name>
<evidence type="ECO:0000313" key="3">
    <source>
        <dbReference type="Proteomes" id="UP001271007"/>
    </source>
</evidence>
<keyword evidence="3" id="KW-1185">Reference proteome</keyword>
<organism evidence="2 3">
    <name type="scientific">Extremus antarcticus</name>
    <dbReference type="NCBI Taxonomy" id="702011"/>
    <lineage>
        <taxon>Eukaryota</taxon>
        <taxon>Fungi</taxon>
        <taxon>Dikarya</taxon>
        <taxon>Ascomycota</taxon>
        <taxon>Pezizomycotina</taxon>
        <taxon>Dothideomycetes</taxon>
        <taxon>Dothideomycetidae</taxon>
        <taxon>Mycosphaerellales</taxon>
        <taxon>Extremaceae</taxon>
        <taxon>Extremus</taxon>
    </lineage>
</organism>
<reference evidence="2" key="1">
    <citation type="submission" date="2023-04" db="EMBL/GenBank/DDBJ databases">
        <title>Black Yeasts Isolated from many extreme environments.</title>
        <authorList>
            <person name="Coleine C."/>
            <person name="Stajich J.E."/>
            <person name="Selbmann L."/>
        </authorList>
    </citation>
    <scope>NUCLEOTIDE SEQUENCE</scope>
    <source>
        <strain evidence="2">CCFEE 5312</strain>
    </source>
</reference>
<dbReference type="EMBL" id="JAWDJX010000063">
    <property type="protein sequence ID" value="KAK3047329.1"/>
    <property type="molecule type" value="Genomic_DNA"/>
</dbReference>
<gene>
    <name evidence="2" type="ORF">LTR09_011201</name>
</gene>
<dbReference type="Proteomes" id="UP001271007">
    <property type="component" value="Unassembled WGS sequence"/>
</dbReference>
<comment type="caution">
    <text evidence="2">The sequence shown here is derived from an EMBL/GenBank/DDBJ whole genome shotgun (WGS) entry which is preliminary data.</text>
</comment>
<accession>A0AAJ0G537</accession>
<evidence type="ECO:0000313" key="2">
    <source>
        <dbReference type="EMBL" id="KAK3047329.1"/>
    </source>
</evidence>
<sequence length="192" mass="21491">MSSSSSRVVPVFGSSETPVHYLTVREEDYPEIERWLAKYGFEYGRFFASYINYLIKAAQRRSSQAATKSGHEYAALSVFLDSMPVSASDFLRAMAGYAKKYEDGVTSGEVDLSNGRSGTKDDLEKAQRKLASFLYSGEERKEALARFPEFGWLFSAGNKQLKKAAKTLRRREKQATEGMGGMNLEDDDGEVE</sequence>
<protein>
    <submittedName>
        <fullName evidence="2">Uncharacterized protein</fullName>
    </submittedName>
</protein>
<feature type="region of interest" description="Disordered" evidence="1">
    <location>
        <begin position="166"/>
        <end position="192"/>
    </location>
</feature>
<dbReference type="AlphaFoldDB" id="A0AAJ0G537"/>
<proteinExistence type="predicted"/>